<keyword evidence="3" id="KW-1185">Reference proteome</keyword>
<dbReference type="AlphaFoldDB" id="A0A8J2HCL9"/>
<dbReference type="EMBL" id="CAJNRD030001120">
    <property type="protein sequence ID" value="CAG5093738.1"/>
    <property type="molecule type" value="Genomic_DNA"/>
</dbReference>
<keyword evidence="1" id="KW-0812">Transmembrane</keyword>
<name>A0A8J2HCL9_COTCN</name>
<keyword evidence="1" id="KW-1133">Transmembrane helix</keyword>
<evidence type="ECO:0000313" key="2">
    <source>
        <dbReference type="EMBL" id="CAG5093738.1"/>
    </source>
</evidence>
<feature type="transmembrane region" description="Helical" evidence="1">
    <location>
        <begin position="117"/>
        <end position="135"/>
    </location>
</feature>
<sequence length="146" mass="16514">MKVININTILVLISLGVLCFSNPHYKGNERRFIRQVDGTTTAEPKIGLNNTALMSSNDSVSTTMKIKTALQKDRETTTTSPYREASTTSSKMTTQTIDKLQYERYTTMNQNRHTTSGSLFTFCLVGFGILSWKAYALHIERSYRTI</sequence>
<protein>
    <submittedName>
        <fullName evidence="2">Uncharacterized protein</fullName>
    </submittedName>
</protein>
<keyword evidence="1" id="KW-0472">Membrane</keyword>
<evidence type="ECO:0000313" key="3">
    <source>
        <dbReference type="Proteomes" id="UP000786811"/>
    </source>
</evidence>
<gene>
    <name evidence="2" type="ORF">HICCMSTLAB_LOCUS7064</name>
</gene>
<proteinExistence type="predicted"/>
<comment type="caution">
    <text evidence="2">The sequence shown here is derived from an EMBL/GenBank/DDBJ whole genome shotgun (WGS) entry which is preliminary data.</text>
</comment>
<reference evidence="2" key="1">
    <citation type="submission" date="2021-04" db="EMBL/GenBank/DDBJ databases">
        <authorList>
            <person name="Chebbi M.A.C M."/>
        </authorList>
    </citation>
    <scope>NUCLEOTIDE SEQUENCE</scope>
</reference>
<evidence type="ECO:0000256" key="1">
    <source>
        <dbReference type="SAM" id="Phobius"/>
    </source>
</evidence>
<dbReference type="Proteomes" id="UP000786811">
    <property type="component" value="Unassembled WGS sequence"/>
</dbReference>
<dbReference type="OrthoDB" id="7685527at2759"/>
<organism evidence="2 3">
    <name type="scientific">Cotesia congregata</name>
    <name type="common">Parasitoid wasp</name>
    <name type="synonym">Apanteles congregatus</name>
    <dbReference type="NCBI Taxonomy" id="51543"/>
    <lineage>
        <taxon>Eukaryota</taxon>
        <taxon>Metazoa</taxon>
        <taxon>Ecdysozoa</taxon>
        <taxon>Arthropoda</taxon>
        <taxon>Hexapoda</taxon>
        <taxon>Insecta</taxon>
        <taxon>Pterygota</taxon>
        <taxon>Neoptera</taxon>
        <taxon>Endopterygota</taxon>
        <taxon>Hymenoptera</taxon>
        <taxon>Apocrita</taxon>
        <taxon>Ichneumonoidea</taxon>
        <taxon>Braconidae</taxon>
        <taxon>Microgastrinae</taxon>
        <taxon>Cotesia</taxon>
    </lineage>
</organism>
<accession>A0A8J2HCL9</accession>
<feature type="transmembrane region" description="Helical" evidence="1">
    <location>
        <begin position="6"/>
        <end position="25"/>
    </location>
</feature>